<feature type="domain" description="C2H2-type" evidence="8">
    <location>
        <begin position="69"/>
        <end position="99"/>
    </location>
</feature>
<gene>
    <name evidence="9" type="ORF">R3P38DRAFT_1942372</name>
</gene>
<dbReference type="InterPro" id="IPR013087">
    <property type="entry name" value="Znf_C2H2_type"/>
</dbReference>
<dbReference type="EMBL" id="JAWWNJ010000094">
    <property type="protein sequence ID" value="KAK6997087.1"/>
    <property type="molecule type" value="Genomic_DNA"/>
</dbReference>
<name>A0AAW0A169_9AGAR</name>
<keyword evidence="2" id="KW-0479">Metal-binding</keyword>
<evidence type="ECO:0000256" key="5">
    <source>
        <dbReference type="ARBA" id="ARBA00022833"/>
    </source>
</evidence>
<dbReference type="GO" id="GO:0005634">
    <property type="term" value="C:nucleus"/>
    <property type="evidence" value="ECO:0007669"/>
    <property type="project" value="UniProtKB-SubCell"/>
</dbReference>
<evidence type="ECO:0000256" key="2">
    <source>
        <dbReference type="ARBA" id="ARBA00022723"/>
    </source>
</evidence>
<dbReference type="Proteomes" id="UP001362999">
    <property type="component" value="Unassembled WGS sequence"/>
</dbReference>
<keyword evidence="6" id="KW-0539">Nucleus</keyword>
<evidence type="ECO:0000313" key="10">
    <source>
        <dbReference type="Proteomes" id="UP001362999"/>
    </source>
</evidence>
<accession>A0AAW0A169</accession>
<evidence type="ECO:0000256" key="6">
    <source>
        <dbReference type="ARBA" id="ARBA00023242"/>
    </source>
</evidence>
<dbReference type="AlphaFoldDB" id="A0AAW0A169"/>
<reference evidence="9 10" key="1">
    <citation type="journal article" date="2024" name="J Genomics">
        <title>Draft genome sequencing and assembly of Favolaschia claudopus CIRM-BRFM 2984 isolated from oak limbs.</title>
        <authorList>
            <person name="Navarro D."/>
            <person name="Drula E."/>
            <person name="Chaduli D."/>
            <person name="Cazenave R."/>
            <person name="Ahrendt S."/>
            <person name="Wang J."/>
            <person name="Lipzen A."/>
            <person name="Daum C."/>
            <person name="Barry K."/>
            <person name="Grigoriev I.V."/>
            <person name="Favel A."/>
            <person name="Rosso M.N."/>
            <person name="Martin F."/>
        </authorList>
    </citation>
    <scope>NUCLEOTIDE SEQUENCE [LARGE SCALE GENOMIC DNA]</scope>
    <source>
        <strain evidence="9 10">CIRM-BRFM 2984</strain>
    </source>
</reference>
<sequence>MALENHCASKPDHPYCVACGIMFGDQHALQQASSTPESCILNKQTDFEPNPIQHLRDAAVHQSQEEDTSYCQLCDREFKDAHALQQHIENADVHLFCKECQRQFDDREAICQHLAASGSHYWCFPCWKDFGSYKKLESHCGSAHSGRGKQYECPLCDEEFRNPVAIADHITQGIVFPLHCCPTHAVRFLGCN</sequence>
<organism evidence="9 10">
    <name type="scientific">Favolaschia claudopus</name>
    <dbReference type="NCBI Taxonomy" id="2862362"/>
    <lineage>
        <taxon>Eukaryota</taxon>
        <taxon>Fungi</taxon>
        <taxon>Dikarya</taxon>
        <taxon>Basidiomycota</taxon>
        <taxon>Agaricomycotina</taxon>
        <taxon>Agaricomycetes</taxon>
        <taxon>Agaricomycetidae</taxon>
        <taxon>Agaricales</taxon>
        <taxon>Marasmiineae</taxon>
        <taxon>Mycenaceae</taxon>
        <taxon>Favolaschia</taxon>
    </lineage>
</organism>
<dbReference type="Gene3D" id="3.30.160.60">
    <property type="entry name" value="Classic Zinc Finger"/>
    <property type="match status" value="1"/>
</dbReference>
<evidence type="ECO:0000256" key="4">
    <source>
        <dbReference type="ARBA" id="ARBA00022771"/>
    </source>
</evidence>
<dbReference type="GO" id="GO:0008270">
    <property type="term" value="F:zinc ion binding"/>
    <property type="evidence" value="ECO:0007669"/>
    <property type="project" value="UniProtKB-KW"/>
</dbReference>
<dbReference type="PROSITE" id="PS50157">
    <property type="entry name" value="ZINC_FINGER_C2H2_2"/>
    <property type="match status" value="2"/>
</dbReference>
<evidence type="ECO:0000256" key="3">
    <source>
        <dbReference type="ARBA" id="ARBA00022737"/>
    </source>
</evidence>
<dbReference type="SMART" id="SM00355">
    <property type="entry name" value="ZnF_C2H2"/>
    <property type="match status" value="4"/>
</dbReference>
<keyword evidence="10" id="KW-1185">Reference proteome</keyword>
<dbReference type="InterPro" id="IPR022755">
    <property type="entry name" value="Znf_C2H2_jaz"/>
</dbReference>
<comment type="caution">
    <text evidence="9">The sequence shown here is derived from an EMBL/GenBank/DDBJ whole genome shotgun (WGS) entry which is preliminary data.</text>
</comment>
<keyword evidence="4 7" id="KW-0863">Zinc-finger</keyword>
<dbReference type="PANTHER" id="PTHR24406">
    <property type="entry name" value="TRANSCRIPTIONAL REPRESSOR CTCFL-RELATED"/>
    <property type="match status" value="1"/>
</dbReference>
<dbReference type="InterPro" id="IPR050888">
    <property type="entry name" value="ZnF_C2H2-type_TF"/>
</dbReference>
<feature type="domain" description="C2H2-type" evidence="8">
    <location>
        <begin position="121"/>
        <end position="149"/>
    </location>
</feature>
<comment type="subcellular location">
    <subcellularLocation>
        <location evidence="1">Nucleus</location>
    </subcellularLocation>
</comment>
<dbReference type="Pfam" id="PF12171">
    <property type="entry name" value="zf-C2H2_jaz"/>
    <property type="match status" value="1"/>
</dbReference>
<keyword evidence="3" id="KW-0677">Repeat</keyword>
<proteinExistence type="predicted"/>
<dbReference type="PROSITE" id="PS00028">
    <property type="entry name" value="ZINC_FINGER_C2H2_1"/>
    <property type="match status" value="1"/>
</dbReference>
<evidence type="ECO:0000313" key="9">
    <source>
        <dbReference type="EMBL" id="KAK6997087.1"/>
    </source>
</evidence>
<protein>
    <recommendedName>
        <fullName evidence="8">C2H2-type domain-containing protein</fullName>
    </recommendedName>
</protein>
<evidence type="ECO:0000259" key="8">
    <source>
        <dbReference type="PROSITE" id="PS50157"/>
    </source>
</evidence>
<keyword evidence="5" id="KW-0862">Zinc</keyword>
<evidence type="ECO:0000256" key="7">
    <source>
        <dbReference type="PROSITE-ProRule" id="PRU00042"/>
    </source>
</evidence>
<evidence type="ECO:0000256" key="1">
    <source>
        <dbReference type="ARBA" id="ARBA00004123"/>
    </source>
</evidence>